<feature type="compositionally biased region" description="Basic and acidic residues" evidence="1">
    <location>
        <begin position="190"/>
        <end position="201"/>
    </location>
</feature>
<feature type="compositionally biased region" description="Acidic residues" evidence="1">
    <location>
        <begin position="242"/>
        <end position="252"/>
    </location>
</feature>
<gene>
    <name evidence="2" type="ORF">EG328_005427</name>
</gene>
<protein>
    <submittedName>
        <fullName evidence="2">Uncharacterized protein</fullName>
    </submittedName>
</protein>
<proteinExistence type="predicted"/>
<dbReference type="OrthoDB" id="10567749at2759"/>
<feature type="compositionally biased region" description="Basic residues" evidence="1">
    <location>
        <begin position="83"/>
        <end position="92"/>
    </location>
</feature>
<dbReference type="Pfam" id="PF02178">
    <property type="entry name" value="AT_hook"/>
    <property type="match status" value="4"/>
</dbReference>
<feature type="compositionally biased region" description="Acidic residues" evidence="1">
    <location>
        <begin position="127"/>
        <end position="139"/>
    </location>
</feature>
<dbReference type="EMBL" id="WNWS01000029">
    <property type="protein sequence ID" value="KAE9986540.1"/>
    <property type="molecule type" value="Genomic_DNA"/>
</dbReference>
<dbReference type="InterPro" id="IPR017956">
    <property type="entry name" value="AT_hook_DNA-bd_motif"/>
</dbReference>
<evidence type="ECO:0000313" key="2">
    <source>
        <dbReference type="EMBL" id="KAE9986540.1"/>
    </source>
</evidence>
<dbReference type="SMART" id="SM00384">
    <property type="entry name" value="AT_hook"/>
    <property type="match status" value="4"/>
</dbReference>
<dbReference type="PRINTS" id="PR00929">
    <property type="entry name" value="ATHOOK"/>
</dbReference>
<dbReference type="Proteomes" id="UP000447873">
    <property type="component" value="Unassembled WGS sequence"/>
</dbReference>
<reference evidence="2 3" key="1">
    <citation type="submission" date="2018-12" db="EMBL/GenBank/DDBJ databases">
        <title>Venturia inaequalis Genome Resource.</title>
        <authorList>
            <person name="Lichtner F.J."/>
        </authorList>
    </citation>
    <scope>NUCLEOTIDE SEQUENCE [LARGE SCALE GENOMIC DNA]</scope>
    <source>
        <strain evidence="2 3">120213</strain>
    </source>
</reference>
<feature type="compositionally biased region" description="Basic residues" evidence="1">
    <location>
        <begin position="60"/>
        <end position="69"/>
    </location>
</feature>
<feature type="compositionally biased region" description="Low complexity" evidence="1">
    <location>
        <begin position="42"/>
        <end position="51"/>
    </location>
</feature>
<dbReference type="GO" id="GO:0003677">
    <property type="term" value="F:DNA binding"/>
    <property type="evidence" value="ECO:0007669"/>
    <property type="project" value="InterPro"/>
</dbReference>
<evidence type="ECO:0000256" key="1">
    <source>
        <dbReference type="SAM" id="MobiDB-lite"/>
    </source>
</evidence>
<sequence length="404" mass="43439">MSALFNIFAPTSTSSTSQTLQNTATKPIPATPIEDEYTARDSSSSLSSSHSTPKSAQPLKVKKRGRPKKVITIPQPAPEKATRGRGRPKKTSLSRQTSEAMARSRVPASVEIEEPRNGHVADTPAVDGEEDDSDDDGNDGEIGSELLNMAFDAVHNTTPKPANGKGKRGMPKGGWKNSKKTKATPTPDTRPTREAATKSAEKTSASYTLTSDPVADHSGLELAFENTVPKKVARGRKRASVVDEDVEVDEEGAAAPSPPPAKKRGRPLKNRVEPPVETTAGRARLPQGVYEPAPIDADETPFAGENMVPKRNRGRPSKEAVAKAAEVAGPAKGRGYAGKKLIDPDTLRIKGFTFGMQKVTTDGVQRDVLEAQFDFAVGGQEEGYEIQRTEDGGFRMNFNVDWRV</sequence>
<evidence type="ECO:0000313" key="3">
    <source>
        <dbReference type="Proteomes" id="UP000447873"/>
    </source>
</evidence>
<comment type="caution">
    <text evidence="2">The sequence shown here is derived from an EMBL/GenBank/DDBJ whole genome shotgun (WGS) entry which is preliminary data.</text>
</comment>
<accession>A0A8H3VD61</accession>
<name>A0A8H3VD61_VENIN</name>
<feature type="region of interest" description="Disordered" evidence="1">
    <location>
        <begin position="1"/>
        <end position="319"/>
    </location>
</feature>
<organism evidence="2 3">
    <name type="scientific">Venturia inaequalis</name>
    <name type="common">Apple scab fungus</name>
    <dbReference type="NCBI Taxonomy" id="5025"/>
    <lineage>
        <taxon>Eukaryota</taxon>
        <taxon>Fungi</taxon>
        <taxon>Dikarya</taxon>
        <taxon>Ascomycota</taxon>
        <taxon>Pezizomycotina</taxon>
        <taxon>Dothideomycetes</taxon>
        <taxon>Pleosporomycetidae</taxon>
        <taxon>Venturiales</taxon>
        <taxon>Venturiaceae</taxon>
        <taxon>Venturia</taxon>
    </lineage>
</organism>
<dbReference type="AlphaFoldDB" id="A0A8H3VD61"/>